<evidence type="ECO:0000313" key="7">
    <source>
        <dbReference type="Proteomes" id="UP000626210"/>
    </source>
</evidence>
<dbReference type="InterPro" id="IPR028082">
    <property type="entry name" value="Peripla_BP_I"/>
</dbReference>
<reference evidence="7" key="1">
    <citation type="journal article" date="2019" name="Int. J. Syst. Evol. Microbiol.">
        <title>The Global Catalogue of Microorganisms (GCM) 10K type strain sequencing project: providing services to taxonomists for standard genome sequencing and annotation.</title>
        <authorList>
            <consortium name="The Broad Institute Genomics Platform"/>
            <consortium name="The Broad Institute Genome Sequencing Center for Infectious Disease"/>
            <person name="Wu L."/>
            <person name="Ma J."/>
        </authorList>
    </citation>
    <scope>NUCLEOTIDE SEQUENCE [LARGE SCALE GENOMIC DNA]</scope>
    <source>
        <strain evidence="7">KCTC 23314</strain>
    </source>
</reference>
<evidence type="ECO:0000256" key="2">
    <source>
        <dbReference type="ARBA" id="ARBA00022448"/>
    </source>
</evidence>
<dbReference type="Pfam" id="PF13458">
    <property type="entry name" value="Peripla_BP_6"/>
    <property type="match status" value="1"/>
</dbReference>
<evidence type="ECO:0000313" key="6">
    <source>
        <dbReference type="EMBL" id="GHC71626.1"/>
    </source>
</evidence>
<dbReference type="Proteomes" id="UP000626210">
    <property type="component" value="Unassembled WGS sequence"/>
</dbReference>
<name>A0ABQ3FXD2_9BURK</name>
<dbReference type="RefSeq" id="WP_189685625.1">
    <property type="nucleotide sequence ID" value="NZ_BMYK01000002.1"/>
</dbReference>
<dbReference type="InterPro" id="IPR028081">
    <property type="entry name" value="Leu-bd"/>
</dbReference>
<evidence type="ECO:0000256" key="4">
    <source>
        <dbReference type="ARBA" id="ARBA00022970"/>
    </source>
</evidence>
<dbReference type="Gene3D" id="3.40.50.2300">
    <property type="match status" value="2"/>
</dbReference>
<accession>A0ABQ3FXD2</accession>
<dbReference type="PROSITE" id="PS51257">
    <property type="entry name" value="PROKAR_LIPOPROTEIN"/>
    <property type="match status" value="1"/>
</dbReference>
<evidence type="ECO:0000259" key="5">
    <source>
        <dbReference type="Pfam" id="PF13458"/>
    </source>
</evidence>
<evidence type="ECO:0000256" key="1">
    <source>
        <dbReference type="ARBA" id="ARBA00010062"/>
    </source>
</evidence>
<dbReference type="InterPro" id="IPR051010">
    <property type="entry name" value="BCAA_transport"/>
</dbReference>
<feature type="domain" description="Leucine-binding protein" evidence="5">
    <location>
        <begin position="26"/>
        <end position="347"/>
    </location>
</feature>
<comment type="similarity">
    <text evidence="1">Belongs to the leucine-binding protein family.</text>
</comment>
<dbReference type="EMBL" id="BMYK01000002">
    <property type="protein sequence ID" value="GHC71626.1"/>
    <property type="molecule type" value="Genomic_DNA"/>
</dbReference>
<proteinExistence type="inferred from homology"/>
<dbReference type="SUPFAM" id="SSF53822">
    <property type="entry name" value="Periplasmic binding protein-like I"/>
    <property type="match status" value="1"/>
</dbReference>
<keyword evidence="4" id="KW-0029">Amino-acid transport</keyword>
<dbReference type="PANTHER" id="PTHR30483">
    <property type="entry name" value="LEUCINE-SPECIFIC-BINDING PROTEIN"/>
    <property type="match status" value="1"/>
</dbReference>
<keyword evidence="7" id="KW-1185">Reference proteome</keyword>
<dbReference type="InterPro" id="IPR000709">
    <property type="entry name" value="Leu_Ile_Val-bd"/>
</dbReference>
<comment type="caution">
    <text evidence="6">The sequence shown here is derived from an EMBL/GenBank/DDBJ whole genome shotgun (WGS) entry which is preliminary data.</text>
</comment>
<gene>
    <name evidence="6" type="ORF">GCM10007320_06820</name>
</gene>
<keyword evidence="3" id="KW-0732">Signal</keyword>
<protein>
    <submittedName>
        <fullName evidence="6">Amino acid ABC transporter substrate-binding protein</fullName>
    </submittedName>
</protein>
<evidence type="ECO:0000256" key="3">
    <source>
        <dbReference type="ARBA" id="ARBA00022729"/>
    </source>
</evidence>
<keyword evidence="2" id="KW-0813">Transport</keyword>
<sequence>MRRRALVAGLAGLAGLAGCQARGLSRIGFLAGLSGRGAATSVDGRNGAILAVEQVNAAGDTGGRPLELVVQDNGDDPATARKAMENLVAAQVQAVVGPFASAIAIAVLPQATQAGLLLVSPNATASVLAGKDDMLLMLSPCTRDTTRAYAQLLWQRGHRRMAVATATDPRNAVYAVAWRDEFCAAFQALGGAVAATVDFASDAATAYGDVVREMLQQRPDGLVFACGSVDAVRLAQQAQRQAPGLPMAVADAAGGEALIALGGRAVEGVLVGQMHDRSSTSARYLAFVAAYQARFGRGPGYHAAIAHDAVTVLVQAAARSRAGESLKQAVLRHGPYDGLQQPIGFDGFGDTTRAPSFVVVQDGRYQPLR</sequence>
<dbReference type="PRINTS" id="PR00337">
    <property type="entry name" value="LEUILEVALBP"/>
</dbReference>
<dbReference type="PANTHER" id="PTHR30483:SF6">
    <property type="entry name" value="PERIPLASMIC BINDING PROTEIN OF ABC TRANSPORTER FOR NATURAL AMINO ACIDS"/>
    <property type="match status" value="1"/>
</dbReference>
<organism evidence="6 7">
    <name type="scientific">Pseudorhodoferax aquiterrae</name>
    <dbReference type="NCBI Taxonomy" id="747304"/>
    <lineage>
        <taxon>Bacteria</taxon>
        <taxon>Pseudomonadati</taxon>
        <taxon>Pseudomonadota</taxon>
        <taxon>Betaproteobacteria</taxon>
        <taxon>Burkholderiales</taxon>
        <taxon>Comamonadaceae</taxon>
    </lineage>
</organism>